<feature type="non-terminal residue" evidence="2">
    <location>
        <position position="1"/>
    </location>
</feature>
<proteinExistence type="predicted"/>
<gene>
    <name evidence="2" type="ORF">GHK86_02165</name>
</gene>
<name>A0ABW9QPV3_9ACTN</name>
<feature type="domain" description="Aminoglycoside phosphotransferase" evidence="1">
    <location>
        <begin position="15"/>
        <end position="110"/>
    </location>
</feature>
<evidence type="ECO:0000313" key="2">
    <source>
        <dbReference type="EMBL" id="MST31535.1"/>
    </source>
</evidence>
<dbReference type="InterPro" id="IPR011009">
    <property type="entry name" value="Kinase-like_dom_sf"/>
</dbReference>
<protein>
    <submittedName>
        <fullName evidence="2">Phosphotransferase</fullName>
    </submittedName>
</protein>
<reference evidence="2 3" key="1">
    <citation type="submission" date="2019-11" db="EMBL/GenBank/DDBJ databases">
        <title>Acidiferrimicrobium australis gen. nov., sp. nov., an acidophilic and obligately heterotrophic, member of the Actinobacteria that catalyses dissimilatory oxido- reduction of iron isolated from metal-rich acidic water in Chile.</title>
        <authorList>
            <person name="Gonzalez D."/>
            <person name="Huber K."/>
            <person name="Hedrich S."/>
            <person name="Rojas-Villalobos C."/>
            <person name="Quatrini R."/>
            <person name="Dinamarca M.A."/>
            <person name="Schwarz A."/>
            <person name="Canales C."/>
            <person name="Nancucheo I."/>
        </authorList>
    </citation>
    <scope>NUCLEOTIDE SEQUENCE [LARGE SCALE GENOMIC DNA]</scope>
    <source>
        <strain evidence="2 3">USS-CCA1</strain>
    </source>
</reference>
<evidence type="ECO:0000313" key="3">
    <source>
        <dbReference type="Proteomes" id="UP000437736"/>
    </source>
</evidence>
<dbReference type="SUPFAM" id="SSF56112">
    <property type="entry name" value="Protein kinase-like (PK-like)"/>
    <property type="match status" value="1"/>
</dbReference>
<evidence type="ECO:0000259" key="1">
    <source>
        <dbReference type="Pfam" id="PF01636"/>
    </source>
</evidence>
<keyword evidence="3" id="KW-1185">Reference proteome</keyword>
<comment type="caution">
    <text evidence="2">The sequence shown here is derived from an EMBL/GenBank/DDBJ whole genome shotgun (WGS) entry which is preliminary data.</text>
</comment>
<dbReference type="Gene3D" id="3.90.1200.10">
    <property type="match status" value="1"/>
</dbReference>
<dbReference type="Pfam" id="PF01636">
    <property type="entry name" value="APH"/>
    <property type="match status" value="1"/>
</dbReference>
<sequence length="152" mass="16325">GDREPADLRARIADTFARLATAFDNDARLAAVADIRQIAAERLEATPDGVPPVTLHSNPGPEHTFVDPATGAFTGLIDFGDSYRSHAAFDLRPWADGDDAAAVLDGYQTAGQLPPDFEHVRHTTLLIDALARAARGRTSPQQLAATLDRLTR</sequence>
<dbReference type="EMBL" id="WJHE01000092">
    <property type="protein sequence ID" value="MST31535.1"/>
    <property type="molecule type" value="Genomic_DNA"/>
</dbReference>
<dbReference type="Proteomes" id="UP000437736">
    <property type="component" value="Unassembled WGS sequence"/>
</dbReference>
<dbReference type="InterPro" id="IPR002575">
    <property type="entry name" value="Aminoglycoside_PTrfase"/>
</dbReference>
<organism evidence="2 3">
    <name type="scientific">Acidiferrimicrobium australe</name>
    <dbReference type="NCBI Taxonomy" id="2664430"/>
    <lineage>
        <taxon>Bacteria</taxon>
        <taxon>Bacillati</taxon>
        <taxon>Actinomycetota</taxon>
        <taxon>Acidimicrobiia</taxon>
        <taxon>Acidimicrobiales</taxon>
        <taxon>Acidimicrobiaceae</taxon>
        <taxon>Acidiferrimicrobium</taxon>
    </lineage>
</organism>
<accession>A0ABW9QPV3</accession>